<keyword evidence="4 6" id="KW-1133">Transmembrane helix</keyword>
<evidence type="ECO:0000256" key="6">
    <source>
        <dbReference type="SAM" id="Phobius"/>
    </source>
</evidence>
<dbReference type="Proteomes" id="UP001358586">
    <property type="component" value="Chromosome 3"/>
</dbReference>
<evidence type="ECO:0000256" key="1">
    <source>
        <dbReference type="ARBA" id="ARBA00004167"/>
    </source>
</evidence>
<dbReference type="Gene3D" id="3.30.200.20">
    <property type="entry name" value="Phosphorylase Kinase, domain 1"/>
    <property type="match status" value="1"/>
</dbReference>
<dbReference type="Pfam" id="PF07714">
    <property type="entry name" value="PK_Tyr_Ser-Thr"/>
    <property type="match status" value="1"/>
</dbReference>
<evidence type="ECO:0000256" key="3">
    <source>
        <dbReference type="ARBA" id="ARBA00022729"/>
    </source>
</evidence>
<protein>
    <recommendedName>
        <fullName evidence="7">Serine-threonine/tyrosine-protein kinase catalytic domain-containing protein</fullName>
    </recommendedName>
</protein>
<dbReference type="PANTHER" id="PTHR47974">
    <property type="entry name" value="OS07G0415500 PROTEIN"/>
    <property type="match status" value="1"/>
</dbReference>
<dbReference type="Gene3D" id="1.10.510.10">
    <property type="entry name" value="Transferase(Phosphotransferase) domain 1"/>
    <property type="match status" value="1"/>
</dbReference>
<dbReference type="SUPFAM" id="SSF56112">
    <property type="entry name" value="Protein kinase-like (PK-like)"/>
    <property type="match status" value="1"/>
</dbReference>
<evidence type="ECO:0000256" key="5">
    <source>
        <dbReference type="ARBA" id="ARBA00023136"/>
    </source>
</evidence>
<evidence type="ECO:0000313" key="8">
    <source>
        <dbReference type="EMBL" id="KAK5838295.1"/>
    </source>
</evidence>
<evidence type="ECO:0000256" key="4">
    <source>
        <dbReference type="ARBA" id="ARBA00022989"/>
    </source>
</evidence>
<organism evidence="8 9">
    <name type="scientific">Gossypium arboreum</name>
    <name type="common">Tree cotton</name>
    <name type="synonym">Gossypium nanking</name>
    <dbReference type="NCBI Taxonomy" id="29729"/>
    <lineage>
        <taxon>Eukaryota</taxon>
        <taxon>Viridiplantae</taxon>
        <taxon>Streptophyta</taxon>
        <taxon>Embryophyta</taxon>
        <taxon>Tracheophyta</taxon>
        <taxon>Spermatophyta</taxon>
        <taxon>Magnoliopsida</taxon>
        <taxon>eudicotyledons</taxon>
        <taxon>Gunneridae</taxon>
        <taxon>Pentapetalae</taxon>
        <taxon>rosids</taxon>
        <taxon>malvids</taxon>
        <taxon>Malvales</taxon>
        <taxon>Malvaceae</taxon>
        <taxon>Malvoideae</taxon>
        <taxon>Gossypium</taxon>
    </lineage>
</organism>
<keyword evidence="5 6" id="KW-0472">Membrane</keyword>
<feature type="domain" description="Serine-threonine/tyrosine-protein kinase catalytic" evidence="7">
    <location>
        <begin position="107"/>
        <end position="180"/>
    </location>
</feature>
<proteinExistence type="predicted"/>
<dbReference type="PANTHER" id="PTHR47974:SF19">
    <property type="entry name" value="RECEPTOR-LIKE SERINE_THREONINE-PROTEIN KINASE"/>
    <property type="match status" value="1"/>
</dbReference>
<evidence type="ECO:0000259" key="7">
    <source>
        <dbReference type="Pfam" id="PF07714"/>
    </source>
</evidence>
<sequence>MLKEDNQCSIWIGDLLSLKQLGHDDITGKILYIKMMDSNISNESSSTNRKRVIVIAFAFSVGLLLVGLMILAIMKGRTQISLQNRKKVHSWSLDTDIYTRQPINSLKNWEKGAFGTVFRGTLPDGSTIVVKKLESINQGEKQFRAEVNTIGKINHINLDRLRGFCLEGSRKLLVYDFMANKMPNCPWCSKRTGLSPVDIRSGYTPKADVYSFGMMLLELVSGRRNSEQTVDEEGTLFPVWAARQVNEGTYLLKLLDNRLNGDANLEELSRTCKLACWCIQDNEIQRPSMCQVVQILEGVMDVSLPPIPRFLQEISNDEEH</sequence>
<evidence type="ECO:0000256" key="2">
    <source>
        <dbReference type="ARBA" id="ARBA00022692"/>
    </source>
</evidence>
<dbReference type="InterPro" id="IPR001245">
    <property type="entry name" value="Ser-Thr/Tyr_kinase_cat_dom"/>
</dbReference>
<comment type="caution">
    <text evidence="8">The sequence shown here is derived from an EMBL/GenBank/DDBJ whole genome shotgun (WGS) entry which is preliminary data.</text>
</comment>
<evidence type="ECO:0000313" key="9">
    <source>
        <dbReference type="Proteomes" id="UP001358586"/>
    </source>
</evidence>
<dbReference type="InterPro" id="IPR011009">
    <property type="entry name" value="Kinase-like_dom_sf"/>
</dbReference>
<keyword evidence="2 6" id="KW-0812">Transmembrane</keyword>
<name>A0ABR0QGF9_GOSAR</name>
<dbReference type="EMBL" id="JARKNE010000003">
    <property type="protein sequence ID" value="KAK5838295.1"/>
    <property type="molecule type" value="Genomic_DNA"/>
</dbReference>
<feature type="transmembrane region" description="Helical" evidence="6">
    <location>
        <begin position="52"/>
        <end position="74"/>
    </location>
</feature>
<keyword evidence="9" id="KW-1185">Reference proteome</keyword>
<accession>A0ABR0QGF9</accession>
<reference evidence="8 9" key="1">
    <citation type="submission" date="2023-03" db="EMBL/GenBank/DDBJ databases">
        <title>WGS of Gossypium arboreum.</title>
        <authorList>
            <person name="Yu D."/>
        </authorList>
    </citation>
    <scope>NUCLEOTIDE SEQUENCE [LARGE SCALE GENOMIC DNA]</scope>
    <source>
        <tissue evidence="8">Leaf</tissue>
    </source>
</reference>
<comment type="subcellular location">
    <subcellularLocation>
        <location evidence="1">Membrane</location>
        <topology evidence="1">Single-pass membrane protein</topology>
    </subcellularLocation>
</comment>
<gene>
    <name evidence="8" type="ORF">PVK06_007024</name>
</gene>
<keyword evidence="3" id="KW-0732">Signal</keyword>